<name>A0ACB9H0Z9_CICIN</name>
<comment type="caution">
    <text evidence="1">The sequence shown here is derived from an EMBL/GenBank/DDBJ whole genome shotgun (WGS) entry which is preliminary data.</text>
</comment>
<proteinExistence type="predicted"/>
<sequence>MIVVVRLFQGTFSDERKFSSLSKGQNRSYLDHICQIAVGNEVLGCVDQELWEVLLPAMKKPTVKLCNRTGVTPTIGSNINGEEYGDDGFSDGGGGCVQGVASTDLVDNDGFSGGS</sequence>
<reference evidence="1 2" key="2">
    <citation type="journal article" date="2022" name="Mol. Ecol. Resour.">
        <title>The genomes of chicory, endive, great burdock and yacon provide insights into Asteraceae paleo-polyploidization history and plant inulin production.</title>
        <authorList>
            <person name="Fan W."/>
            <person name="Wang S."/>
            <person name="Wang H."/>
            <person name="Wang A."/>
            <person name="Jiang F."/>
            <person name="Liu H."/>
            <person name="Zhao H."/>
            <person name="Xu D."/>
            <person name="Zhang Y."/>
        </authorList>
    </citation>
    <scope>NUCLEOTIDE SEQUENCE [LARGE SCALE GENOMIC DNA]</scope>
    <source>
        <strain evidence="2">cv. Punajuju</strain>
        <tissue evidence="1">Leaves</tissue>
    </source>
</reference>
<organism evidence="1 2">
    <name type="scientific">Cichorium intybus</name>
    <name type="common">Chicory</name>
    <dbReference type="NCBI Taxonomy" id="13427"/>
    <lineage>
        <taxon>Eukaryota</taxon>
        <taxon>Viridiplantae</taxon>
        <taxon>Streptophyta</taxon>
        <taxon>Embryophyta</taxon>
        <taxon>Tracheophyta</taxon>
        <taxon>Spermatophyta</taxon>
        <taxon>Magnoliopsida</taxon>
        <taxon>eudicotyledons</taxon>
        <taxon>Gunneridae</taxon>
        <taxon>Pentapetalae</taxon>
        <taxon>asterids</taxon>
        <taxon>campanulids</taxon>
        <taxon>Asterales</taxon>
        <taxon>Asteraceae</taxon>
        <taxon>Cichorioideae</taxon>
        <taxon>Cichorieae</taxon>
        <taxon>Cichoriinae</taxon>
        <taxon>Cichorium</taxon>
    </lineage>
</organism>
<keyword evidence="2" id="KW-1185">Reference proteome</keyword>
<evidence type="ECO:0000313" key="2">
    <source>
        <dbReference type="Proteomes" id="UP001055811"/>
    </source>
</evidence>
<protein>
    <submittedName>
        <fullName evidence="1">Uncharacterized protein</fullName>
    </submittedName>
</protein>
<reference evidence="2" key="1">
    <citation type="journal article" date="2022" name="Mol. Ecol. Resour.">
        <title>The genomes of chicory, endive, great burdock and yacon provide insights into Asteraceae palaeo-polyploidization history and plant inulin production.</title>
        <authorList>
            <person name="Fan W."/>
            <person name="Wang S."/>
            <person name="Wang H."/>
            <person name="Wang A."/>
            <person name="Jiang F."/>
            <person name="Liu H."/>
            <person name="Zhao H."/>
            <person name="Xu D."/>
            <person name="Zhang Y."/>
        </authorList>
    </citation>
    <scope>NUCLEOTIDE SEQUENCE [LARGE SCALE GENOMIC DNA]</scope>
    <source>
        <strain evidence="2">cv. Punajuju</strain>
    </source>
</reference>
<dbReference type="Proteomes" id="UP001055811">
    <property type="component" value="Linkage Group LG01"/>
</dbReference>
<evidence type="ECO:0000313" key="1">
    <source>
        <dbReference type="EMBL" id="KAI3788951.1"/>
    </source>
</evidence>
<gene>
    <name evidence="1" type="ORF">L2E82_01734</name>
</gene>
<accession>A0ACB9H0Z9</accession>
<dbReference type="EMBL" id="CM042009">
    <property type="protein sequence ID" value="KAI3788951.1"/>
    <property type="molecule type" value="Genomic_DNA"/>
</dbReference>